<keyword evidence="6 9" id="KW-0862">Zinc</keyword>
<feature type="binding site" evidence="9">
    <location>
        <position position="112"/>
    </location>
    <ligand>
        <name>Zn(2+)</name>
        <dbReference type="ChEBI" id="CHEBI:29105"/>
    </ligand>
</feature>
<dbReference type="Proteomes" id="UP001293593">
    <property type="component" value="Unassembled WGS sequence"/>
</dbReference>
<dbReference type="EC" id="5.3.1.8" evidence="4"/>
<evidence type="ECO:0000256" key="2">
    <source>
        <dbReference type="ARBA" id="ARBA00004666"/>
    </source>
</evidence>
<dbReference type="EMBL" id="JAWXYG010000001">
    <property type="protein sequence ID" value="KAK4284234.1"/>
    <property type="molecule type" value="Genomic_DNA"/>
</dbReference>
<protein>
    <recommendedName>
        <fullName evidence="4">mannose-6-phosphate isomerase</fullName>
        <ecNumber evidence="4">5.3.1.8</ecNumber>
    </recommendedName>
</protein>
<keyword evidence="7" id="KW-0413">Isomerase</keyword>
<dbReference type="Gene3D" id="1.10.441.10">
    <property type="entry name" value="Phosphomannose Isomerase, domain 2"/>
    <property type="match status" value="1"/>
</dbReference>
<comment type="catalytic activity">
    <reaction evidence="1">
        <text>D-mannose 6-phosphate = D-fructose 6-phosphate</text>
        <dbReference type="Rhea" id="RHEA:12356"/>
        <dbReference type="ChEBI" id="CHEBI:58735"/>
        <dbReference type="ChEBI" id="CHEBI:61527"/>
        <dbReference type="EC" id="5.3.1.8"/>
    </reaction>
</comment>
<dbReference type="Gene3D" id="2.60.120.10">
    <property type="entry name" value="Jelly Rolls"/>
    <property type="match status" value="2"/>
</dbReference>
<organism evidence="12 13">
    <name type="scientific">Acacia crassicarpa</name>
    <name type="common">northern wattle</name>
    <dbReference type="NCBI Taxonomy" id="499986"/>
    <lineage>
        <taxon>Eukaryota</taxon>
        <taxon>Viridiplantae</taxon>
        <taxon>Streptophyta</taxon>
        <taxon>Embryophyta</taxon>
        <taxon>Tracheophyta</taxon>
        <taxon>Spermatophyta</taxon>
        <taxon>Magnoliopsida</taxon>
        <taxon>eudicotyledons</taxon>
        <taxon>Gunneridae</taxon>
        <taxon>Pentapetalae</taxon>
        <taxon>rosids</taxon>
        <taxon>fabids</taxon>
        <taxon>Fabales</taxon>
        <taxon>Fabaceae</taxon>
        <taxon>Caesalpinioideae</taxon>
        <taxon>mimosoid clade</taxon>
        <taxon>Acacieae</taxon>
        <taxon>Acacia</taxon>
    </lineage>
</organism>
<gene>
    <name evidence="12" type="ORF">QN277_001093</name>
</gene>
<reference evidence="12" key="1">
    <citation type="submission" date="2023-10" db="EMBL/GenBank/DDBJ databases">
        <title>Chromosome-level genome of the transformable northern wattle, Acacia crassicarpa.</title>
        <authorList>
            <person name="Massaro I."/>
            <person name="Sinha N.R."/>
            <person name="Poethig S."/>
            <person name="Leichty A.R."/>
        </authorList>
    </citation>
    <scope>NUCLEOTIDE SEQUENCE</scope>
    <source>
        <strain evidence="12">Acra3RX</strain>
        <tissue evidence="12">Leaf</tissue>
    </source>
</reference>
<dbReference type="GO" id="GO:0046686">
    <property type="term" value="P:response to cadmium ion"/>
    <property type="evidence" value="ECO:0007669"/>
    <property type="project" value="UniProtKB-ARBA"/>
</dbReference>
<evidence type="ECO:0000259" key="10">
    <source>
        <dbReference type="Pfam" id="PF20511"/>
    </source>
</evidence>
<dbReference type="InterPro" id="IPR018050">
    <property type="entry name" value="Pmannose_isomerase-type1_CS"/>
</dbReference>
<evidence type="ECO:0000313" key="12">
    <source>
        <dbReference type="EMBL" id="KAK4284234.1"/>
    </source>
</evidence>
<dbReference type="Pfam" id="PF20512">
    <property type="entry name" value="PMI_typeI_hel"/>
    <property type="match status" value="1"/>
</dbReference>
<dbReference type="PANTHER" id="PTHR10309">
    <property type="entry name" value="MANNOSE-6-PHOSPHATE ISOMERASE"/>
    <property type="match status" value="1"/>
</dbReference>
<feature type="active site" evidence="8">
    <location>
        <position position="294"/>
    </location>
</feature>
<dbReference type="InterPro" id="IPR046457">
    <property type="entry name" value="PMI_typeI_cat"/>
</dbReference>
<dbReference type="InterPro" id="IPR046458">
    <property type="entry name" value="PMI_typeI_hel"/>
</dbReference>
<dbReference type="GO" id="GO:0005829">
    <property type="term" value="C:cytosol"/>
    <property type="evidence" value="ECO:0007669"/>
    <property type="project" value="TreeGrafter"/>
</dbReference>
<sequence length="421" mass="46841">METNEDKLQMLQCAVKNYDWGRLDGDSQVARLFSLNSGSEPEPKKPYAEFWMGTHDSGPSFVVTGDENETLKSWLLKNPHVLGEKVLEKWGSDLPFLFKVLSVAKALSIQAHPDKELARTLHKLHPHLYKDGNHKPEMALAITEFEALCGFVPLEELKVVLRTVPEVMDLVGFGNVLPIFGLTDQDGEETVKRELASVFTQIMCADKDKVTEVVGRLISRLNKESEGRELTDKEKLVLRLEEQYPDDIGVIASFLFNYVKLNPGEALSLGANEPHAYINGECIECMATSDNVVRAGLTPKYRDVQTLCSMLTYKQGPPEILRGTVVNAYVTKYLPPFDEFEIDRCVLPMGEKVTFPAVPGPSIFLVMDGEAIIEVGGSMEVHIVAEGDVIFAAANTEVKIRQASDLILYRAGVNTKFFQTS</sequence>
<dbReference type="PANTHER" id="PTHR10309:SF0">
    <property type="entry name" value="MANNOSE-6-PHOSPHATE ISOMERASE"/>
    <property type="match status" value="1"/>
</dbReference>
<dbReference type="InterPro" id="IPR016305">
    <property type="entry name" value="Mannose-6-P_Isomerase"/>
</dbReference>
<dbReference type="CDD" id="cd07011">
    <property type="entry name" value="cupin_PMI_type_I_N"/>
    <property type="match status" value="1"/>
</dbReference>
<dbReference type="GO" id="GO:0004476">
    <property type="term" value="F:mannose-6-phosphate isomerase activity"/>
    <property type="evidence" value="ECO:0007669"/>
    <property type="project" value="UniProtKB-EC"/>
</dbReference>
<evidence type="ECO:0000256" key="7">
    <source>
        <dbReference type="ARBA" id="ARBA00023235"/>
    </source>
</evidence>
<dbReference type="InterPro" id="IPR011051">
    <property type="entry name" value="RmlC_Cupin_sf"/>
</dbReference>
<dbReference type="AlphaFoldDB" id="A0AAE1N805"/>
<dbReference type="GO" id="GO:0010043">
    <property type="term" value="P:response to zinc ion"/>
    <property type="evidence" value="ECO:0007669"/>
    <property type="project" value="UniProtKB-ARBA"/>
</dbReference>
<dbReference type="InterPro" id="IPR001250">
    <property type="entry name" value="Man6P_Isoase-1"/>
</dbReference>
<keyword evidence="5 9" id="KW-0479">Metal-binding</keyword>
<comment type="similarity">
    <text evidence="3">Belongs to the mannose-6-phosphate isomerase type 1 family.</text>
</comment>
<feature type="binding site" evidence="9">
    <location>
        <position position="110"/>
    </location>
    <ligand>
        <name>Zn(2+)</name>
        <dbReference type="ChEBI" id="CHEBI:29105"/>
    </ligand>
</feature>
<evidence type="ECO:0000256" key="8">
    <source>
        <dbReference type="PIRSR" id="PIRSR001480-1"/>
    </source>
</evidence>
<feature type="domain" description="Phosphomannose isomerase type I helical insertion" evidence="11">
    <location>
        <begin position="188"/>
        <end position="255"/>
    </location>
</feature>
<proteinExistence type="inferred from homology"/>
<feature type="binding site" evidence="9">
    <location>
        <position position="275"/>
    </location>
    <ligand>
        <name>Zn(2+)</name>
        <dbReference type="ChEBI" id="CHEBI:29105"/>
    </ligand>
</feature>
<dbReference type="FunFam" id="1.10.441.10:FF:000001">
    <property type="entry name" value="Mannose-6-phosphate isomerase"/>
    <property type="match status" value="1"/>
</dbReference>
<dbReference type="PRINTS" id="PR00714">
    <property type="entry name" value="MAN6PISMRASE"/>
</dbReference>
<dbReference type="GO" id="GO:0033591">
    <property type="term" value="P:response to L-ascorbic acid"/>
    <property type="evidence" value="ECO:0007669"/>
    <property type="project" value="UniProtKB-ARBA"/>
</dbReference>
<dbReference type="Pfam" id="PF20511">
    <property type="entry name" value="PMI_typeI_cat"/>
    <property type="match status" value="1"/>
</dbReference>
<evidence type="ECO:0000256" key="1">
    <source>
        <dbReference type="ARBA" id="ARBA00000757"/>
    </source>
</evidence>
<feature type="domain" description="Phosphomannose isomerase type I catalytic" evidence="10">
    <location>
        <begin position="8"/>
        <end position="153"/>
    </location>
</feature>
<evidence type="ECO:0000256" key="9">
    <source>
        <dbReference type="PIRSR" id="PIRSR001480-2"/>
    </source>
</evidence>
<evidence type="ECO:0000256" key="3">
    <source>
        <dbReference type="ARBA" id="ARBA00010772"/>
    </source>
</evidence>
<dbReference type="InterPro" id="IPR014710">
    <property type="entry name" value="RmlC-like_jellyroll"/>
</dbReference>
<comment type="cofactor">
    <cofactor evidence="9">
        <name>Zn(2+)</name>
        <dbReference type="ChEBI" id="CHEBI:29105"/>
    </cofactor>
    <text evidence="9">Binds 1 zinc ion per subunit.</text>
</comment>
<feature type="binding site" evidence="9">
    <location>
        <position position="137"/>
    </location>
    <ligand>
        <name>Zn(2+)</name>
        <dbReference type="ChEBI" id="CHEBI:29105"/>
    </ligand>
</feature>
<dbReference type="PROSITE" id="PS00966">
    <property type="entry name" value="PMI_I_2"/>
    <property type="match status" value="1"/>
</dbReference>
<evidence type="ECO:0000256" key="6">
    <source>
        <dbReference type="ARBA" id="ARBA00022833"/>
    </source>
</evidence>
<dbReference type="PROSITE" id="PS00965">
    <property type="entry name" value="PMI_I_1"/>
    <property type="match status" value="1"/>
</dbReference>
<dbReference type="GO" id="GO:0009298">
    <property type="term" value="P:GDP-mannose biosynthetic process"/>
    <property type="evidence" value="ECO:0007669"/>
    <property type="project" value="InterPro"/>
</dbReference>
<dbReference type="PIRSF" id="PIRSF001480">
    <property type="entry name" value="Mannose-6-phosphate_isomerase"/>
    <property type="match status" value="1"/>
</dbReference>
<comment type="caution">
    <text evidence="12">The sequence shown here is derived from an EMBL/GenBank/DDBJ whole genome shotgun (WGS) entry which is preliminary data.</text>
</comment>
<dbReference type="FunFam" id="2.60.120.10:FF:000044">
    <property type="entry name" value="Mannose-6-phosphate isomerase"/>
    <property type="match status" value="1"/>
</dbReference>
<dbReference type="GO" id="GO:0009416">
    <property type="term" value="P:response to light stimulus"/>
    <property type="evidence" value="ECO:0007669"/>
    <property type="project" value="UniProtKB-ARBA"/>
</dbReference>
<dbReference type="NCBIfam" id="TIGR00218">
    <property type="entry name" value="manA"/>
    <property type="match status" value="1"/>
</dbReference>
<evidence type="ECO:0000256" key="4">
    <source>
        <dbReference type="ARBA" id="ARBA00011956"/>
    </source>
</evidence>
<evidence type="ECO:0000313" key="13">
    <source>
        <dbReference type="Proteomes" id="UP001293593"/>
    </source>
</evidence>
<comment type="pathway">
    <text evidence="2">Nucleotide-sugar biosynthesis; GDP-alpha-D-mannose biosynthesis; alpha-D-mannose 1-phosphate from D-fructose 6-phosphate: step 1/2.</text>
</comment>
<accession>A0AAE1N805</accession>
<dbReference type="GO" id="GO:0005975">
    <property type="term" value="P:carbohydrate metabolic process"/>
    <property type="evidence" value="ECO:0007669"/>
    <property type="project" value="InterPro"/>
</dbReference>
<evidence type="ECO:0000259" key="11">
    <source>
        <dbReference type="Pfam" id="PF20512"/>
    </source>
</evidence>
<dbReference type="GO" id="GO:0008270">
    <property type="term" value="F:zinc ion binding"/>
    <property type="evidence" value="ECO:0007669"/>
    <property type="project" value="InterPro"/>
</dbReference>
<evidence type="ECO:0000256" key="5">
    <source>
        <dbReference type="ARBA" id="ARBA00022723"/>
    </source>
</evidence>
<name>A0AAE1N805_9FABA</name>
<dbReference type="SUPFAM" id="SSF51182">
    <property type="entry name" value="RmlC-like cupins"/>
    <property type="match status" value="1"/>
</dbReference>
<keyword evidence="13" id="KW-1185">Reference proteome</keyword>